<proteinExistence type="predicted"/>
<protein>
    <submittedName>
        <fullName evidence="1">Uncharacterized protein</fullName>
    </submittedName>
</protein>
<keyword evidence="2" id="KW-1185">Reference proteome</keyword>
<evidence type="ECO:0000313" key="2">
    <source>
        <dbReference type="Proteomes" id="UP000828390"/>
    </source>
</evidence>
<dbReference type="EMBL" id="JAIWYP010000010">
    <property type="protein sequence ID" value="KAH3747955.1"/>
    <property type="molecule type" value="Genomic_DNA"/>
</dbReference>
<name>A0A9D4I4J5_DREPO</name>
<accession>A0A9D4I4J5</accession>
<dbReference type="AlphaFoldDB" id="A0A9D4I4J5"/>
<evidence type="ECO:0000313" key="1">
    <source>
        <dbReference type="EMBL" id="KAH3747955.1"/>
    </source>
</evidence>
<comment type="caution">
    <text evidence="1">The sequence shown here is derived from an EMBL/GenBank/DDBJ whole genome shotgun (WGS) entry which is preliminary data.</text>
</comment>
<dbReference type="Proteomes" id="UP000828390">
    <property type="component" value="Unassembled WGS sequence"/>
</dbReference>
<sequence>MYTNLEKNTEVKADDSWKEMAKERAPNFTLQGNTLLAHLSDLRSEDYLNFGMSRHKLDRHRFTSRKGRHEIPKSTQIFPNLPIIRKLHIVSSTNEA</sequence>
<gene>
    <name evidence="1" type="ORF">DPMN_182391</name>
</gene>
<reference evidence="1" key="1">
    <citation type="journal article" date="2019" name="bioRxiv">
        <title>The Genome of the Zebra Mussel, Dreissena polymorpha: A Resource for Invasive Species Research.</title>
        <authorList>
            <person name="McCartney M.A."/>
            <person name="Auch B."/>
            <person name="Kono T."/>
            <person name="Mallez S."/>
            <person name="Zhang Y."/>
            <person name="Obille A."/>
            <person name="Becker A."/>
            <person name="Abrahante J.E."/>
            <person name="Garbe J."/>
            <person name="Badalamenti J.P."/>
            <person name="Herman A."/>
            <person name="Mangelson H."/>
            <person name="Liachko I."/>
            <person name="Sullivan S."/>
            <person name="Sone E.D."/>
            <person name="Koren S."/>
            <person name="Silverstein K.A.T."/>
            <person name="Beckman K.B."/>
            <person name="Gohl D.M."/>
        </authorList>
    </citation>
    <scope>NUCLEOTIDE SEQUENCE</scope>
    <source>
        <strain evidence="1">Duluth1</strain>
        <tissue evidence="1">Whole animal</tissue>
    </source>
</reference>
<organism evidence="1 2">
    <name type="scientific">Dreissena polymorpha</name>
    <name type="common">Zebra mussel</name>
    <name type="synonym">Mytilus polymorpha</name>
    <dbReference type="NCBI Taxonomy" id="45954"/>
    <lineage>
        <taxon>Eukaryota</taxon>
        <taxon>Metazoa</taxon>
        <taxon>Spiralia</taxon>
        <taxon>Lophotrochozoa</taxon>
        <taxon>Mollusca</taxon>
        <taxon>Bivalvia</taxon>
        <taxon>Autobranchia</taxon>
        <taxon>Heteroconchia</taxon>
        <taxon>Euheterodonta</taxon>
        <taxon>Imparidentia</taxon>
        <taxon>Neoheterodontei</taxon>
        <taxon>Myida</taxon>
        <taxon>Dreissenoidea</taxon>
        <taxon>Dreissenidae</taxon>
        <taxon>Dreissena</taxon>
    </lineage>
</organism>
<reference evidence="1" key="2">
    <citation type="submission" date="2020-11" db="EMBL/GenBank/DDBJ databases">
        <authorList>
            <person name="McCartney M.A."/>
            <person name="Auch B."/>
            <person name="Kono T."/>
            <person name="Mallez S."/>
            <person name="Becker A."/>
            <person name="Gohl D.M."/>
            <person name="Silverstein K.A.T."/>
            <person name="Koren S."/>
            <person name="Bechman K.B."/>
            <person name="Herman A."/>
            <person name="Abrahante J.E."/>
            <person name="Garbe J."/>
        </authorList>
    </citation>
    <scope>NUCLEOTIDE SEQUENCE</scope>
    <source>
        <strain evidence="1">Duluth1</strain>
        <tissue evidence="1">Whole animal</tissue>
    </source>
</reference>